<organism evidence="3">
    <name type="scientific">uncultured Desulfobacteraceae bacterium</name>
    <dbReference type="NCBI Taxonomy" id="218296"/>
    <lineage>
        <taxon>Bacteria</taxon>
        <taxon>Pseudomonadati</taxon>
        <taxon>Thermodesulfobacteriota</taxon>
        <taxon>Desulfobacteria</taxon>
        <taxon>Desulfobacterales</taxon>
        <taxon>Desulfobacteraceae</taxon>
        <taxon>environmental samples</taxon>
    </lineage>
</organism>
<evidence type="ECO:0000256" key="1">
    <source>
        <dbReference type="SAM" id="Phobius"/>
    </source>
</evidence>
<dbReference type="PANTHER" id="PTHR43685:SF2">
    <property type="entry name" value="GLYCOSYLTRANSFERASE 2-LIKE DOMAIN-CONTAINING PROTEIN"/>
    <property type="match status" value="1"/>
</dbReference>
<evidence type="ECO:0000259" key="2">
    <source>
        <dbReference type="Pfam" id="PF00535"/>
    </source>
</evidence>
<dbReference type="AlphaFoldDB" id="A0A484HKR0"/>
<keyword evidence="1" id="KW-0812">Transmembrane</keyword>
<proteinExistence type="predicted"/>
<dbReference type="InterPro" id="IPR029044">
    <property type="entry name" value="Nucleotide-diphossugar_trans"/>
</dbReference>
<feature type="transmembrane region" description="Helical" evidence="1">
    <location>
        <begin position="278"/>
        <end position="299"/>
    </location>
</feature>
<reference evidence="3" key="1">
    <citation type="submission" date="2019-01" db="EMBL/GenBank/DDBJ databases">
        <authorList>
            <consortium name="Genoscope - CEA"/>
            <person name="William W."/>
        </authorList>
    </citation>
    <scope>NUCLEOTIDE SEQUENCE</scope>
    <source>
        <strain evidence="3">CR-1</strain>
    </source>
</reference>
<sequence length="307" mass="34737">MVSVIVTTKNQEDDVEPCLLSVIRQDYDKDFEIIVIDDASRDHTVDIVKKKFKNRVRIIEKSKPRGWLDSLSRACETAKEDILIFFDPHCAAAGGWLGSYVSCFESDPDVSVISGPLRHTGSFLHKLCLLTYESLFLPRQRRYVHYVENDNFAIKKNALKNLLPCLPINHAINASPGGALLSAEFKKQSITVLYEPGVAVLHQHHPKTFLNYLKHWASYSADTSVVIRKFNPSASGAQWLSHPLIAAMAFPCARFISDIRNIFRFKKELGVKTWQIPFFLLASAVGKLCYGWGLIAILIKDKELKNF</sequence>
<dbReference type="Gene3D" id="3.90.550.10">
    <property type="entry name" value="Spore Coat Polysaccharide Biosynthesis Protein SpsA, Chain A"/>
    <property type="match status" value="1"/>
</dbReference>
<gene>
    <name evidence="3" type="ORF">EPICR_50287</name>
</gene>
<protein>
    <recommendedName>
        <fullName evidence="2">Glycosyltransferase 2-like domain-containing protein</fullName>
    </recommendedName>
</protein>
<accession>A0A484HKR0</accession>
<dbReference type="PANTHER" id="PTHR43685">
    <property type="entry name" value="GLYCOSYLTRANSFERASE"/>
    <property type="match status" value="1"/>
</dbReference>
<dbReference type="InterPro" id="IPR001173">
    <property type="entry name" value="Glyco_trans_2-like"/>
</dbReference>
<dbReference type="SUPFAM" id="SSF53448">
    <property type="entry name" value="Nucleotide-diphospho-sugar transferases"/>
    <property type="match status" value="1"/>
</dbReference>
<keyword evidence="1" id="KW-1133">Transmembrane helix</keyword>
<dbReference type="Pfam" id="PF00535">
    <property type="entry name" value="Glycos_transf_2"/>
    <property type="match status" value="1"/>
</dbReference>
<dbReference type="EMBL" id="CAACVI010000045">
    <property type="protein sequence ID" value="VEN75005.1"/>
    <property type="molecule type" value="Genomic_DNA"/>
</dbReference>
<dbReference type="CDD" id="cd00761">
    <property type="entry name" value="Glyco_tranf_GTA_type"/>
    <property type="match status" value="1"/>
</dbReference>
<feature type="domain" description="Glycosyltransferase 2-like" evidence="2">
    <location>
        <begin position="3"/>
        <end position="127"/>
    </location>
</feature>
<keyword evidence="1" id="KW-0472">Membrane</keyword>
<feature type="transmembrane region" description="Helical" evidence="1">
    <location>
        <begin position="239"/>
        <end position="257"/>
    </location>
</feature>
<evidence type="ECO:0000313" key="3">
    <source>
        <dbReference type="EMBL" id="VEN75005.1"/>
    </source>
</evidence>
<name>A0A484HKR0_9BACT</name>
<dbReference type="InterPro" id="IPR050834">
    <property type="entry name" value="Glycosyltransf_2"/>
</dbReference>